<evidence type="ECO:0000256" key="1">
    <source>
        <dbReference type="HAMAP-Rule" id="MF_00386"/>
    </source>
</evidence>
<dbReference type="AlphaFoldDB" id="A0A518D1H2"/>
<dbReference type="Proteomes" id="UP000319342">
    <property type="component" value="Chromosome"/>
</dbReference>
<evidence type="ECO:0000313" key="3">
    <source>
        <dbReference type="EMBL" id="QDU85310.1"/>
    </source>
</evidence>
<protein>
    <recommendedName>
        <fullName evidence="1">Putative membrane protein insertion efficiency factor</fullName>
    </recommendedName>
</protein>
<dbReference type="NCBIfam" id="TIGR00278">
    <property type="entry name" value="membrane protein insertion efficiency factor YidD"/>
    <property type="match status" value="1"/>
</dbReference>
<dbReference type="EMBL" id="CP036290">
    <property type="protein sequence ID" value="QDU85310.1"/>
    <property type="molecule type" value="Genomic_DNA"/>
</dbReference>
<evidence type="ECO:0000313" key="4">
    <source>
        <dbReference type="Proteomes" id="UP000319342"/>
    </source>
</evidence>
<dbReference type="PANTHER" id="PTHR33383:SF1">
    <property type="entry name" value="MEMBRANE PROTEIN INSERTION EFFICIENCY FACTOR-RELATED"/>
    <property type="match status" value="1"/>
</dbReference>
<feature type="compositionally biased region" description="Basic and acidic residues" evidence="2">
    <location>
        <begin position="90"/>
        <end position="101"/>
    </location>
</feature>
<gene>
    <name evidence="3" type="primary">yidD</name>
    <name evidence="3" type="ORF">Pla163_24380</name>
</gene>
<dbReference type="SMART" id="SM01234">
    <property type="entry name" value="Haemolytic"/>
    <property type="match status" value="1"/>
</dbReference>
<keyword evidence="4" id="KW-1185">Reference proteome</keyword>
<comment type="function">
    <text evidence="1">Could be involved in insertion of integral membrane proteins into the membrane.</text>
</comment>
<dbReference type="PANTHER" id="PTHR33383">
    <property type="entry name" value="MEMBRANE PROTEIN INSERTION EFFICIENCY FACTOR-RELATED"/>
    <property type="match status" value="1"/>
</dbReference>
<dbReference type="GO" id="GO:0005886">
    <property type="term" value="C:plasma membrane"/>
    <property type="evidence" value="ECO:0007669"/>
    <property type="project" value="UniProtKB-SubCell"/>
</dbReference>
<dbReference type="Pfam" id="PF01809">
    <property type="entry name" value="YidD"/>
    <property type="match status" value="1"/>
</dbReference>
<accession>A0A518D1H2</accession>
<feature type="compositionally biased region" description="Acidic residues" evidence="2">
    <location>
        <begin position="102"/>
        <end position="111"/>
    </location>
</feature>
<keyword evidence="1" id="KW-0472">Membrane</keyword>
<dbReference type="HAMAP" id="MF_00386">
    <property type="entry name" value="UPF0161_YidD"/>
    <property type="match status" value="1"/>
</dbReference>
<feature type="compositionally biased region" description="Pro residues" evidence="2">
    <location>
        <begin position="71"/>
        <end position="88"/>
    </location>
</feature>
<name>A0A518D1H2_9BACT</name>
<evidence type="ECO:0000256" key="2">
    <source>
        <dbReference type="SAM" id="MobiDB-lite"/>
    </source>
</evidence>
<proteinExistence type="inferred from homology"/>
<keyword evidence="1" id="KW-1003">Cell membrane</keyword>
<dbReference type="InterPro" id="IPR002696">
    <property type="entry name" value="Membr_insert_effic_factor_YidD"/>
</dbReference>
<organism evidence="3 4">
    <name type="scientific">Rohdeia mirabilis</name>
    <dbReference type="NCBI Taxonomy" id="2528008"/>
    <lineage>
        <taxon>Bacteria</taxon>
        <taxon>Pseudomonadati</taxon>
        <taxon>Planctomycetota</taxon>
        <taxon>Planctomycetia</taxon>
        <taxon>Planctomycetia incertae sedis</taxon>
        <taxon>Rohdeia</taxon>
    </lineage>
</organism>
<sequence length="111" mass="12297">MSSTPPVALIWLRRAVTAPIVLYRRFVSPYTPASCRFQPTCSAYAVEAIERHGVLRGGWLTTRRILRCHPFGPPPGPDPVPPTAPPSAPIHEEHPTDREPCCDETNDPCSR</sequence>
<comment type="similarity">
    <text evidence="1">Belongs to the UPF0161 family.</text>
</comment>
<reference evidence="3 4" key="1">
    <citation type="submission" date="2019-02" db="EMBL/GenBank/DDBJ databases">
        <title>Deep-cultivation of Planctomycetes and their phenomic and genomic characterization uncovers novel biology.</title>
        <authorList>
            <person name="Wiegand S."/>
            <person name="Jogler M."/>
            <person name="Boedeker C."/>
            <person name="Pinto D."/>
            <person name="Vollmers J."/>
            <person name="Rivas-Marin E."/>
            <person name="Kohn T."/>
            <person name="Peeters S.H."/>
            <person name="Heuer A."/>
            <person name="Rast P."/>
            <person name="Oberbeckmann S."/>
            <person name="Bunk B."/>
            <person name="Jeske O."/>
            <person name="Meyerdierks A."/>
            <person name="Storesund J.E."/>
            <person name="Kallscheuer N."/>
            <person name="Luecker S."/>
            <person name="Lage O.M."/>
            <person name="Pohl T."/>
            <person name="Merkel B.J."/>
            <person name="Hornburger P."/>
            <person name="Mueller R.-W."/>
            <person name="Bruemmer F."/>
            <person name="Labrenz M."/>
            <person name="Spormann A.M."/>
            <person name="Op den Camp H."/>
            <person name="Overmann J."/>
            <person name="Amann R."/>
            <person name="Jetten M.S.M."/>
            <person name="Mascher T."/>
            <person name="Medema M.H."/>
            <person name="Devos D.P."/>
            <person name="Kaster A.-K."/>
            <person name="Ovreas L."/>
            <person name="Rohde M."/>
            <person name="Galperin M.Y."/>
            <person name="Jogler C."/>
        </authorList>
    </citation>
    <scope>NUCLEOTIDE SEQUENCE [LARGE SCALE GENOMIC DNA]</scope>
    <source>
        <strain evidence="3 4">Pla163</strain>
    </source>
</reference>
<feature type="region of interest" description="Disordered" evidence="2">
    <location>
        <begin position="70"/>
        <end position="111"/>
    </location>
</feature>
<comment type="subcellular location">
    <subcellularLocation>
        <location evidence="1">Cell membrane</location>
        <topology evidence="1">Peripheral membrane protein</topology>
        <orientation evidence="1">Cytoplasmic side</orientation>
    </subcellularLocation>
</comment>